<feature type="region of interest" description="Disordered" evidence="1">
    <location>
        <begin position="1854"/>
        <end position="1881"/>
    </location>
</feature>
<organism evidence="2 3">
    <name type="scientific">Linnemannia gamsii</name>
    <dbReference type="NCBI Taxonomy" id="64522"/>
    <lineage>
        <taxon>Eukaryota</taxon>
        <taxon>Fungi</taxon>
        <taxon>Fungi incertae sedis</taxon>
        <taxon>Mucoromycota</taxon>
        <taxon>Mortierellomycotina</taxon>
        <taxon>Mortierellomycetes</taxon>
        <taxon>Mortierellales</taxon>
        <taxon>Mortierellaceae</taxon>
        <taxon>Linnemannia</taxon>
    </lineage>
</organism>
<feature type="region of interest" description="Disordered" evidence="1">
    <location>
        <begin position="627"/>
        <end position="657"/>
    </location>
</feature>
<feature type="compositionally biased region" description="Polar residues" evidence="1">
    <location>
        <begin position="1485"/>
        <end position="1496"/>
    </location>
</feature>
<feature type="compositionally biased region" description="Polar residues" evidence="1">
    <location>
        <begin position="1752"/>
        <end position="1771"/>
    </location>
</feature>
<feature type="region of interest" description="Disordered" evidence="1">
    <location>
        <begin position="2056"/>
        <end position="2097"/>
    </location>
</feature>
<protein>
    <submittedName>
        <fullName evidence="2">Uncharacterized protein</fullName>
    </submittedName>
</protein>
<feature type="region of interest" description="Disordered" evidence="1">
    <location>
        <begin position="2193"/>
        <end position="2267"/>
    </location>
</feature>
<feature type="region of interest" description="Disordered" evidence="1">
    <location>
        <begin position="114"/>
        <end position="169"/>
    </location>
</feature>
<evidence type="ECO:0000256" key="1">
    <source>
        <dbReference type="SAM" id="MobiDB-lite"/>
    </source>
</evidence>
<feature type="compositionally biased region" description="Low complexity" evidence="1">
    <location>
        <begin position="1451"/>
        <end position="1468"/>
    </location>
</feature>
<accession>A0A9P6UV89</accession>
<feature type="compositionally biased region" description="Low complexity" evidence="1">
    <location>
        <begin position="132"/>
        <end position="167"/>
    </location>
</feature>
<feature type="compositionally biased region" description="Low complexity" evidence="1">
    <location>
        <begin position="2233"/>
        <end position="2256"/>
    </location>
</feature>
<feature type="region of interest" description="Disordered" evidence="1">
    <location>
        <begin position="1693"/>
        <end position="1794"/>
    </location>
</feature>
<feature type="compositionally biased region" description="Polar residues" evidence="1">
    <location>
        <begin position="600"/>
        <end position="609"/>
    </location>
</feature>
<reference evidence="2" key="1">
    <citation type="journal article" date="2020" name="Fungal Divers.">
        <title>Resolving the Mortierellaceae phylogeny through synthesis of multi-gene phylogenetics and phylogenomics.</title>
        <authorList>
            <person name="Vandepol N."/>
            <person name="Liber J."/>
            <person name="Desiro A."/>
            <person name="Na H."/>
            <person name="Kennedy M."/>
            <person name="Barry K."/>
            <person name="Grigoriev I.V."/>
            <person name="Miller A.N."/>
            <person name="O'Donnell K."/>
            <person name="Stajich J.E."/>
            <person name="Bonito G."/>
        </authorList>
    </citation>
    <scope>NUCLEOTIDE SEQUENCE</scope>
    <source>
        <strain evidence="2">NVP60</strain>
    </source>
</reference>
<feature type="compositionally biased region" description="Low complexity" evidence="1">
    <location>
        <begin position="1730"/>
        <end position="1750"/>
    </location>
</feature>
<dbReference type="Proteomes" id="UP000823405">
    <property type="component" value="Unassembled WGS sequence"/>
</dbReference>
<feature type="region of interest" description="Disordered" evidence="1">
    <location>
        <begin position="592"/>
        <end position="614"/>
    </location>
</feature>
<name>A0A9P6UV89_9FUNG</name>
<feature type="region of interest" description="Disordered" evidence="1">
    <location>
        <begin position="2143"/>
        <end position="2179"/>
    </location>
</feature>
<dbReference type="PANTHER" id="PTHR42064:SF1">
    <property type="entry name" value="YALI0F28677P"/>
    <property type="match status" value="1"/>
</dbReference>
<feature type="region of interest" description="Disordered" evidence="1">
    <location>
        <begin position="2103"/>
        <end position="2122"/>
    </location>
</feature>
<dbReference type="PANTHER" id="PTHR42064">
    <property type="entry name" value="YALI0F28677P"/>
    <property type="match status" value="1"/>
</dbReference>
<feature type="compositionally biased region" description="Polar residues" evidence="1">
    <location>
        <begin position="1436"/>
        <end position="1450"/>
    </location>
</feature>
<sequence>MGLVLSARVSRGLDFAYDHAHDAFKNKQRPDRRTEFISSYNHSYEETDRILQNCLAHPQPRPSFLDMMSQASSSTILAFLHRLRTDPTILATAFRNLQSQELDTLLHVEKPVQTTHHYSHSGGRGGRERSHGVSSIGYGSQQSASQPQLSTSQQQQHSQQRQPSTPSVIPNFINNQDVVHIIFGNLFGPSSFEREHTLRTRTVVSIFVALLSEKKGERLMVEMLERYVIQSEWQHASRVKAGFEKTLLDLIHKGEWSLAGFSDEELNANMLPFVQGPSQHLHHIHHQNHQSLGRMPSVPVMKVVSTDDMATGVKESGDPAVDSDGRSRAQGIRDGTGRQAVVEEFYTEACLDILSALKEFTPPWLLEISRMIFAELDDGGRAYASLIIIVKFFFYRFMNKCIAYPETYGMFQDIFLSEKLRQRVLFNTHQRLYRYVTSILNPVPGWESRSAVIDPRIREKIESLVSLFSTPAGPTQNSFHHYTLNPITELSTPGPVRATFPQNPGAGLGSTGPSITPILLLCPADFTTLFYFVCPHLRTTYATPASLASSINMTRSSSFNGKGVPITRQRTSSETPPTYPAAMKAAAASAILADGPGPTSKGTQPPNLTRTHKRASPSFSFFSGASSSLPFKAKPPQPPLLEKSPSAPTPSDQVSGGLTLLSLSGVKPGQAASPRTATVEVTSSAGIAAASNPCPILDPKDPSTSSTTPATHPFISAHAPIDTTLAVKHWDDKTLLPDLKSAIKELKRVHPGPLKEVPGVAYNPGLTPLREPWALAYVQYEELSGDPMERSSRSKEADSGLGRLDEAGLTLAPPCMAMVMEATGVIGGSRIITVTKPMLVDQVMDSAGGDGFESNMDVDLDVEASDTDSIMSSEDSALAQRSQPLTSEDKDMSILRVNSSQMLSAGDHSGTRTIPVTRERPEDLPGNHHSQTHFDTSKAVNARRLAADRAWKTRIRHTVRSESDLPEEVRTVARSIFKLLREFDLFPVDPYGGHGGYHIDSITSDVAHESIRSLLLQGIEQARASGNHGAAIGFNHSLQTLASSQVLRQLDSSKLIYLLAMPIKHRLEHRAKRASSRTVWEGFAHSWHTRIVSAIERKREGLSALRIKMYYLTCVRTSRAFEKSFGVVATLSRLNRSMLRKYITTEEWERIHGILPSWSEPEPRPSGSRRTGCEMEGCRGGCQDHAYQSVYGDASGYSGEIGSRRAAGKGGHTAQALRASKTRRSSFSTYIDNMASRSFGSHSTMESNLGHLREREQAMFSSSYNPKNSGMPWANAHIASQPGTSGFLGEAAEVQTDFTMDAREVEAVQRWVTDTGIHNFLPGEDNFLRFCMEVESVVKGVGLGGTGILMPTAQTTHATQNGPLLPFIANNGSDFFVKEVTKLNGQFVVGMGPAETAVQTKSSTSASASGMAEFIVNSFKNGSVSSSAPSTNQFFSPAASSSNSIHGTVPSNTSSASSSQSFQSSVYSTNGSSAGVRSKGIHRQPLQSSHHSTQDTIPILPDDPTSIYASLPGPTYALYNTPYSITSHGASASYNSSTTPGGGSSTILPHQLMQLPKDMPEFMRRVQLKLTSFLLSEWLDLFGEVEADRWFLEFLTEMGDPENRDGVDTDCCAGESLSEQDCNEDGVDLHLNQMDLGEKSRIGPSQDELIAPCRSMDLDESNIKRSGSLHDSLGSELHPLATLASRHSLKTADGIGGVDQFRPDSRSSMDSRHIQDSSFGSLLHPADQGSPPVESQSSSQLSARRSSEPSVKLNSRPLNSSTECPKNSGKSLLNVPVKNPPDKRPSRVAPGLASTEPYDMAGAYRATIDQFNLAKSPYQKLGHLFALEQLIVASLSYPDSCAGGPLPRLFSTSRLQQHQQEARPPNSRPRSSKDKEQADEVLMSPRMLTPGTDAIVDEIERLFRQPDVLRPRHLLRDMQLIATFIPGNILDLRYDGKAFWDMAMAISILKNDVVEYVVEKGTRYVDVEESSRTRQESDRSGSRNIMRDDEERTRMSEAVRLFTIGAKESHQVAQRELAILYMSLPILPSSSSPPIGYAKSDGSPLISQISRAPSPISIGTARFGRSNTISGTGTGRTNTPPPPLSPKGTLSGSIFGKSSTASIPIKQRSRHQHSNSGSGSSFGSGVLSGLGIMTGLGSFTGSSSIGSGNSEPPNNASTASLLQHQLQHHHQHQHQHQQPLPMTEFAEGHHPQDVDQQYTDTHPTAAGRHSTPAGMMFMGGSAHHNNGSATSLHPYQHYPSQQQQYRNQQHQHQQHQSGGGPDKFNPENLAAAMHWFKLAAAQGDKFSINFLKHKETAGGMIGGLG</sequence>
<feature type="compositionally biased region" description="Polar residues" evidence="1">
    <location>
        <begin position="867"/>
        <end position="886"/>
    </location>
</feature>
<feature type="compositionally biased region" description="Polar residues" evidence="1">
    <location>
        <begin position="2151"/>
        <end position="2160"/>
    </location>
</feature>
<proteinExistence type="predicted"/>
<feature type="region of interest" description="Disordered" evidence="1">
    <location>
        <begin position="904"/>
        <end position="934"/>
    </location>
</feature>
<gene>
    <name evidence="2" type="ORF">BGZ97_007001</name>
</gene>
<feature type="compositionally biased region" description="Basic and acidic residues" evidence="1">
    <location>
        <begin position="1701"/>
        <end position="1715"/>
    </location>
</feature>
<feature type="compositionally biased region" description="Basic residues" evidence="1">
    <location>
        <begin position="2166"/>
        <end position="2175"/>
    </location>
</feature>
<dbReference type="EMBL" id="JAAAIN010000031">
    <property type="protein sequence ID" value="KAG0322387.1"/>
    <property type="molecule type" value="Genomic_DNA"/>
</dbReference>
<feature type="region of interest" description="Disordered" evidence="1">
    <location>
        <begin position="1436"/>
        <end position="1501"/>
    </location>
</feature>
<keyword evidence="3" id="KW-1185">Reference proteome</keyword>
<feature type="compositionally biased region" description="Polar residues" evidence="1">
    <location>
        <begin position="2088"/>
        <end position="2097"/>
    </location>
</feature>
<dbReference type="OrthoDB" id="3548913at2759"/>
<feature type="region of interest" description="Disordered" evidence="1">
    <location>
        <begin position="1969"/>
        <end position="1991"/>
    </location>
</feature>
<comment type="caution">
    <text evidence="2">The sequence shown here is derived from an EMBL/GenBank/DDBJ whole genome shotgun (WGS) entry which is preliminary data.</text>
</comment>
<feature type="region of interest" description="Disordered" evidence="1">
    <location>
        <begin position="866"/>
        <end position="888"/>
    </location>
</feature>
<evidence type="ECO:0000313" key="2">
    <source>
        <dbReference type="EMBL" id="KAG0322387.1"/>
    </source>
</evidence>
<feature type="region of interest" description="Disordered" evidence="1">
    <location>
        <begin position="560"/>
        <end position="580"/>
    </location>
</feature>
<evidence type="ECO:0000313" key="3">
    <source>
        <dbReference type="Proteomes" id="UP000823405"/>
    </source>
</evidence>
<feature type="region of interest" description="Disordered" evidence="1">
    <location>
        <begin position="313"/>
        <end position="333"/>
    </location>
</feature>
<feature type="compositionally biased region" description="Basic and acidic residues" evidence="1">
    <location>
        <begin position="917"/>
        <end position="926"/>
    </location>
</feature>